<gene>
    <name evidence="2" type="ORF">ACFSHS_04330</name>
</gene>
<sequence length="133" mass="13965">MVHVPRRHRAAVVLAAGAVLLTGCSSAHESEVERVASTFEDPSGDPEQRCDLLAPATLAAFERSESAPCTEAVQDLPLEGGSVESVEIWGRNAQVKLAGDTVFLTETGAGWRITSAACTPQAEAPYDCEVDGP</sequence>
<evidence type="ECO:0000313" key="3">
    <source>
        <dbReference type="Proteomes" id="UP001597402"/>
    </source>
</evidence>
<dbReference type="PROSITE" id="PS51257">
    <property type="entry name" value="PROKAR_LIPOPROTEIN"/>
    <property type="match status" value="1"/>
</dbReference>
<dbReference type="Proteomes" id="UP001597402">
    <property type="component" value="Unassembled WGS sequence"/>
</dbReference>
<dbReference type="EMBL" id="JBHUHP010000002">
    <property type="protein sequence ID" value="MFD2090794.1"/>
    <property type="molecule type" value="Genomic_DNA"/>
</dbReference>
<dbReference type="RefSeq" id="WP_376872214.1">
    <property type="nucleotide sequence ID" value="NZ_JBHUHP010000002.1"/>
</dbReference>
<keyword evidence="3" id="KW-1185">Reference proteome</keyword>
<evidence type="ECO:0000256" key="1">
    <source>
        <dbReference type="SAM" id="SignalP"/>
    </source>
</evidence>
<keyword evidence="1" id="KW-0732">Signal</keyword>
<protein>
    <submittedName>
        <fullName evidence="2">Uncharacterized protein</fullName>
    </submittedName>
</protein>
<organism evidence="2 3">
    <name type="scientific">Blastococcus deserti</name>
    <dbReference type="NCBI Taxonomy" id="2259033"/>
    <lineage>
        <taxon>Bacteria</taxon>
        <taxon>Bacillati</taxon>
        <taxon>Actinomycetota</taxon>
        <taxon>Actinomycetes</taxon>
        <taxon>Geodermatophilales</taxon>
        <taxon>Geodermatophilaceae</taxon>
        <taxon>Blastococcus</taxon>
    </lineage>
</organism>
<feature type="chain" id="PRO_5047148259" evidence="1">
    <location>
        <begin position="30"/>
        <end position="133"/>
    </location>
</feature>
<evidence type="ECO:0000313" key="2">
    <source>
        <dbReference type="EMBL" id="MFD2090794.1"/>
    </source>
</evidence>
<comment type="caution">
    <text evidence="2">The sequence shown here is derived from an EMBL/GenBank/DDBJ whole genome shotgun (WGS) entry which is preliminary data.</text>
</comment>
<accession>A0ABW4X7P8</accession>
<feature type="signal peptide" evidence="1">
    <location>
        <begin position="1"/>
        <end position="29"/>
    </location>
</feature>
<proteinExistence type="predicted"/>
<reference evidence="3" key="1">
    <citation type="journal article" date="2019" name="Int. J. Syst. Evol. Microbiol.">
        <title>The Global Catalogue of Microorganisms (GCM) 10K type strain sequencing project: providing services to taxonomists for standard genome sequencing and annotation.</title>
        <authorList>
            <consortium name="The Broad Institute Genomics Platform"/>
            <consortium name="The Broad Institute Genome Sequencing Center for Infectious Disease"/>
            <person name="Wu L."/>
            <person name="Ma J."/>
        </authorList>
    </citation>
    <scope>NUCLEOTIDE SEQUENCE [LARGE SCALE GENOMIC DNA]</scope>
    <source>
        <strain evidence="3">JCM 3338</strain>
    </source>
</reference>
<name>A0ABW4X7P8_9ACTN</name>